<proteinExistence type="predicted"/>
<evidence type="ECO:0000313" key="4">
    <source>
        <dbReference type="Proteomes" id="UP000694523"/>
    </source>
</evidence>
<feature type="compositionally biased region" description="Basic and acidic residues" evidence="1">
    <location>
        <begin position="18"/>
        <end position="30"/>
    </location>
</feature>
<accession>A0A8C6V270</accession>
<reference evidence="3" key="1">
    <citation type="submission" date="2025-08" db="UniProtKB">
        <authorList>
            <consortium name="Ensembl"/>
        </authorList>
    </citation>
    <scope>IDENTIFICATION</scope>
</reference>
<feature type="region of interest" description="Disordered" evidence="1">
    <location>
        <begin position="1"/>
        <end position="43"/>
    </location>
</feature>
<evidence type="ECO:0000259" key="2">
    <source>
        <dbReference type="Pfam" id="PF04419"/>
    </source>
</evidence>
<evidence type="ECO:0000313" key="3">
    <source>
        <dbReference type="Ensembl" id="ENSNMLP00000042686.1"/>
    </source>
</evidence>
<protein>
    <recommendedName>
        <fullName evidence="2">Small EDRK-rich factor-like N-terminal domain-containing protein</fullName>
    </recommendedName>
</protein>
<keyword evidence="4" id="KW-1185">Reference proteome</keyword>
<dbReference type="Proteomes" id="UP000694523">
    <property type="component" value="Unplaced"/>
</dbReference>
<evidence type="ECO:0000256" key="1">
    <source>
        <dbReference type="SAM" id="MobiDB-lite"/>
    </source>
</evidence>
<reference evidence="3" key="2">
    <citation type="submission" date="2025-09" db="UniProtKB">
        <authorList>
            <consortium name="Ensembl"/>
        </authorList>
    </citation>
    <scope>IDENTIFICATION</scope>
</reference>
<dbReference type="InterPro" id="IPR007513">
    <property type="entry name" value="SERF-like_N"/>
</dbReference>
<organism evidence="3 4">
    <name type="scientific">Neogobius melanostomus</name>
    <name type="common">round goby</name>
    <dbReference type="NCBI Taxonomy" id="47308"/>
    <lineage>
        <taxon>Eukaryota</taxon>
        <taxon>Metazoa</taxon>
        <taxon>Chordata</taxon>
        <taxon>Craniata</taxon>
        <taxon>Vertebrata</taxon>
        <taxon>Euteleostomi</taxon>
        <taxon>Actinopterygii</taxon>
        <taxon>Neopterygii</taxon>
        <taxon>Teleostei</taxon>
        <taxon>Neoteleostei</taxon>
        <taxon>Acanthomorphata</taxon>
        <taxon>Gobiaria</taxon>
        <taxon>Gobiiformes</taxon>
        <taxon>Gobioidei</taxon>
        <taxon>Gobiidae</taxon>
        <taxon>Benthophilinae</taxon>
        <taxon>Neogobiini</taxon>
        <taxon>Neogobius</taxon>
    </lineage>
</organism>
<dbReference type="AlphaFoldDB" id="A0A8C6V270"/>
<name>A0A8C6V270_9GOBI</name>
<sequence>MTSGGNQRELARQKAAKKSTEQTKGKRNEDGLSAAARKQSNSPRCHQVEHLLVFYAPYREASATTLKSVWNQVGHITGPRTQRAASDHQLDGGDGVTLAFCLKYFIIIFSKV</sequence>
<feature type="domain" description="Small EDRK-rich factor-like N-terminal" evidence="2">
    <location>
        <begin position="5"/>
        <end position="38"/>
    </location>
</feature>
<dbReference type="Pfam" id="PF04419">
    <property type="entry name" value="SERF-like_N"/>
    <property type="match status" value="1"/>
</dbReference>
<dbReference type="Ensembl" id="ENSNMLT00000047408.1">
    <property type="protein sequence ID" value="ENSNMLP00000042686.1"/>
    <property type="gene ID" value="ENSNMLG00000025980.1"/>
</dbReference>